<sequence>MAFVFRTIAWVGYVPKSRIAPIIMVLLYLLGPVSAYVRGTLCVSAVFHSYETYFDGSVQTVVEESNLVVYQEGVDLTITIVSNYYLIDDLAGSAKVPAIFKVGVHKSQGIPPPEPHVSSVTCPGTTRVWTITSSDPGYSKFFKLAMYCGSY</sequence>
<dbReference type="RefSeq" id="XP_056041160.1">
    <property type="nucleotide sequence ID" value="XM_056190581.1"/>
</dbReference>
<evidence type="ECO:0000313" key="1">
    <source>
        <dbReference type="EMBL" id="KAJ8097710.1"/>
    </source>
</evidence>
<comment type="caution">
    <text evidence="1">The sequence shown here is derived from an EMBL/GenBank/DDBJ whole genome shotgun (WGS) entry which is preliminary data.</text>
</comment>
<accession>A0AAD7QMG3</accession>
<dbReference type="GeneID" id="80885747"/>
<protein>
    <submittedName>
        <fullName evidence="1">Uncharacterized protein</fullName>
    </submittedName>
</protein>
<dbReference type="AlphaFoldDB" id="A0AAD7QMG3"/>
<dbReference type="EMBL" id="JARPMG010000010">
    <property type="protein sequence ID" value="KAJ8097710.1"/>
    <property type="molecule type" value="Genomic_DNA"/>
</dbReference>
<organism evidence="1 2">
    <name type="scientific">Lipomyces tetrasporus</name>
    <dbReference type="NCBI Taxonomy" id="54092"/>
    <lineage>
        <taxon>Eukaryota</taxon>
        <taxon>Fungi</taxon>
        <taxon>Dikarya</taxon>
        <taxon>Ascomycota</taxon>
        <taxon>Saccharomycotina</taxon>
        <taxon>Lipomycetes</taxon>
        <taxon>Lipomycetales</taxon>
        <taxon>Lipomycetaceae</taxon>
        <taxon>Lipomyces</taxon>
    </lineage>
</organism>
<gene>
    <name evidence="1" type="ORF">POJ06DRAFT_296944</name>
</gene>
<keyword evidence="2" id="KW-1185">Reference proteome</keyword>
<dbReference type="Proteomes" id="UP001217417">
    <property type="component" value="Unassembled WGS sequence"/>
</dbReference>
<name>A0AAD7QMG3_9ASCO</name>
<evidence type="ECO:0000313" key="2">
    <source>
        <dbReference type="Proteomes" id="UP001217417"/>
    </source>
</evidence>
<reference evidence="1" key="1">
    <citation type="submission" date="2023-03" db="EMBL/GenBank/DDBJ databases">
        <title>Near-Complete genome sequence of Lipomyces tetrasporous NRRL Y-64009, an oleaginous yeast capable of growing on lignocellulosic hydrolysates.</title>
        <authorList>
            <consortium name="Lawrence Berkeley National Laboratory"/>
            <person name="Jagtap S.S."/>
            <person name="Liu J.-J."/>
            <person name="Walukiewicz H.E."/>
            <person name="Pangilinan J."/>
            <person name="Lipzen A."/>
            <person name="Ahrendt S."/>
            <person name="Koriabine M."/>
            <person name="Cobaugh K."/>
            <person name="Salamov A."/>
            <person name="Yoshinaga Y."/>
            <person name="Ng V."/>
            <person name="Daum C."/>
            <person name="Grigoriev I.V."/>
            <person name="Slininger P.J."/>
            <person name="Dien B.S."/>
            <person name="Jin Y.-S."/>
            <person name="Rao C.V."/>
        </authorList>
    </citation>
    <scope>NUCLEOTIDE SEQUENCE</scope>
    <source>
        <strain evidence="1">NRRL Y-64009</strain>
    </source>
</reference>
<proteinExistence type="predicted"/>